<reference evidence="2" key="1">
    <citation type="journal article" date="2022" name="Mol. Ecol. Resour.">
        <title>The genomes of chicory, endive, great burdock and yacon provide insights into Asteraceae palaeo-polyploidization history and plant inulin production.</title>
        <authorList>
            <person name="Fan W."/>
            <person name="Wang S."/>
            <person name="Wang H."/>
            <person name="Wang A."/>
            <person name="Jiang F."/>
            <person name="Liu H."/>
            <person name="Zhao H."/>
            <person name="Xu D."/>
            <person name="Zhang Y."/>
        </authorList>
    </citation>
    <scope>NUCLEOTIDE SEQUENCE [LARGE SCALE GENOMIC DNA]</scope>
    <source>
        <strain evidence="2">cv. Yunnan</strain>
    </source>
</reference>
<accession>A0ACB9I5M4</accession>
<proteinExistence type="predicted"/>
<reference evidence="1 2" key="2">
    <citation type="journal article" date="2022" name="Mol. Ecol. Resour.">
        <title>The genomes of chicory, endive, great burdock and yacon provide insights into Asteraceae paleo-polyploidization history and plant inulin production.</title>
        <authorList>
            <person name="Fan W."/>
            <person name="Wang S."/>
            <person name="Wang H."/>
            <person name="Wang A."/>
            <person name="Jiang F."/>
            <person name="Liu H."/>
            <person name="Zhao H."/>
            <person name="Xu D."/>
            <person name="Zhang Y."/>
        </authorList>
    </citation>
    <scope>NUCLEOTIDE SEQUENCE [LARGE SCALE GENOMIC DNA]</scope>
    <source>
        <strain evidence="2">cv. Yunnan</strain>
        <tissue evidence="1">Leaves</tissue>
    </source>
</reference>
<name>A0ACB9I5M4_9ASTR</name>
<dbReference type="Proteomes" id="UP001056120">
    <property type="component" value="Linkage Group LG10"/>
</dbReference>
<comment type="caution">
    <text evidence="1">The sequence shown here is derived from an EMBL/GenBank/DDBJ whole genome shotgun (WGS) entry which is preliminary data.</text>
</comment>
<protein>
    <submittedName>
        <fullName evidence="1">Uncharacterized protein</fullName>
    </submittedName>
</protein>
<evidence type="ECO:0000313" key="1">
    <source>
        <dbReference type="EMBL" id="KAI3802670.1"/>
    </source>
</evidence>
<evidence type="ECO:0000313" key="2">
    <source>
        <dbReference type="Proteomes" id="UP001056120"/>
    </source>
</evidence>
<gene>
    <name evidence="1" type="ORF">L1987_30811</name>
</gene>
<sequence>MLPHGAFGYWDPYSFAIGMLTMKSDVYSFGVVLLEVLFRKPAVDEGREDVHRSLVTWVQDSVKERNLEAERMCIKTVSSQCRSYKVTLGDFRSLCPGF</sequence>
<organism evidence="1 2">
    <name type="scientific">Smallanthus sonchifolius</name>
    <dbReference type="NCBI Taxonomy" id="185202"/>
    <lineage>
        <taxon>Eukaryota</taxon>
        <taxon>Viridiplantae</taxon>
        <taxon>Streptophyta</taxon>
        <taxon>Embryophyta</taxon>
        <taxon>Tracheophyta</taxon>
        <taxon>Spermatophyta</taxon>
        <taxon>Magnoliopsida</taxon>
        <taxon>eudicotyledons</taxon>
        <taxon>Gunneridae</taxon>
        <taxon>Pentapetalae</taxon>
        <taxon>asterids</taxon>
        <taxon>campanulids</taxon>
        <taxon>Asterales</taxon>
        <taxon>Asteraceae</taxon>
        <taxon>Asteroideae</taxon>
        <taxon>Heliantheae alliance</taxon>
        <taxon>Millerieae</taxon>
        <taxon>Smallanthus</taxon>
    </lineage>
</organism>
<dbReference type="EMBL" id="CM042027">
    <property type="protein sequence ID" value="KAI3802670.1"/>
    <property type="molecule type" value="Genomic_DNA"/>
</dbReference>
<keyword evidence="2" id="KW-1185">Reference proteome</keyword>